<accession>A0AA86N677</accession>
<evidence type="ECO:0000313" key="3">
    <source>
        <dbReference type="Proteomes" id="UP001642409"/>
    </source>
</evidence>
<sequence>MQKAQTEKEMSSFLAYASQVLNIQSKNGTIISSEIMQLSEVDYQDFWSSMQTAMNVNSDTLKNYFIQNIIPHFMITQDISFNQTPIQQLSSTSSISLNPKQVKCYRSSITRHQSQLQLQTQMLFALSLKRLIYIQTDKDISKLDNTQLCVYVNQFLKNYPKQQFWTMLSELIAGKTARQLYDYYTNSFSKFLFSGQLSTEDKVVIRLLNEKMLNQKPSEVAQSFLDQWETQQYFKHNIIMYVVNLRK</sequence>
<dbReference type="AlphaFoldDB" id="A0AA86N677"/>
<protein>
    <submittedName>
        <fullName evidence="2">Hypothetical_protein</fullName>
    </submittedName>
</protein>
<gene>
    <name evidence="1" type="ORF">HINF_LOCUS1190</name>
    <name evidence="2" type="ORF">HINF_LOCUS55030</name>
</gene>
<keyword evidence="3" id="KW-1185">Reference proteome</keyword>
<dbReference type="EMBL" id="CAXDID020000289">
    <property type="protein sequence ID" value="CAL6071197.1"/>
    <property type="molecule type" value="Genomic_DNA"/>
</dbReference>
<name>A0AA86N677_9EUKA</name>
<comment type="caution">
    <text evidence="1">The sequence shown here is derived from an EMBL/GenBank/DDBJ whole genome shotgun (WGS) entry which is preliminary data.</text>
</comment>
<proteinExistence type="predicted"/>
<dbReference type="EMBL" id="CATOUU010000026">
    <property type="protein sequence ID" value="CAI9913545.1"/>
    <property type="molecule type" value="Genomic_DNA"/>
</dbReference>
<evidence type="ECO:0000313" key="2">
    <source>
        <dbReference type="EMBL" id="CAL6071197.1"/>
    </source>
</evidence>
<reference evidence="2 3" key="2">
    <citation type="submission" date="2024-07" db="EMBL/GenBank/DDBJ databases">
        <authorList>
            <person name="Akdeniz Z."/>
        </authorList>
    </citation>
    <scope>NUCLEOTIDE SEQUENCE [LARGE SCALE GENOMIC DNA]</scope>
</reference>
<organism evidence="1">
    <name type="scientific">Hexamita inflata</name>
    <dbReference type="NCBI Taxonomy" id="28002"/>
    <lineage>
        <taxon>Eukaryota</taxon>
        <taxon>Metamonada</taxon>
        <taxon>Diplomonadida</taxon>
        <taxon>Hexamitidae</taxon>
        <taxon>Hexamitinae</taxon>
        <taxon>Hexamita</taxon>
    </lineage>
</organism>
<evidence type="ECO:0000313" key="1">
    <source>
        <dbReference type="EMBL" id="CAI9913545.1"/>
    </source>
</evidence>
<dbReference type="Proteomes" id="UP001642409">
    <property type="component" value="Unassembled WGS sequence"/>
</dbReference>
<reference evidence="1" key="1">
    <citation type="submission" date="2023-06" db="EMBL/GenBank/DDBJ databases">
        <authorList>
            <person name="Kurt Z."/>
        </authorList>
    </citation>
    <scope>NUCLEOTIDE SEQUENCE</scope>
</reference>